<gene>
    <name evidence="1" type="ORF">NW766_008703</name>
</gene>
<name>A0A9W8U7P8_9HYPO</name>
<evidence type="ECO:0000313" key="2">
    <source>
        <dbReference type="Proteomes" id="UP001152130"/>
    </source>
</evidence>
<dbReference type="AlphaFoldDB" id="A0A9W8U7P8"/>
<evidence type="ECO:0000313" key="1">
    <source>
        <dbReference type="EMBL" id="KAJ4009584.1"/>
    </source>
</evidence>
<dbReference type="EMBL" id="JAPDHF010000013">
    <property type="protein sequence ID" value="KAJ4009584.1"/>
    <property type="molecule type" value="Genomic_DNA"/>
</dbReference>
<dbReference type="PANTHER" id="PTHR33112">
    <property type="entry name" value="DOMAIN PROTEIN, PUTATIVE-RELATED"/>
    <property type="match status" value="1"/>
</dbReference>
<dbReference type="PANTHER" id="PTHR33112:SF16">
    <property type="entry name" value="HETEROKARYON INCOMPATIBILITY DOMAIN-CONTAINING PROTEIN"/>
    <property type="match status" value="1"/>
</dbReference>
<evidence type="ECO:0008006" key="3">
    <source>
        <dbReference type="Google" id="ProtNLM"/>
    </source>
</evidence>
<proteinExistence type="predicted"/>
<reference evidence="1" key="1">
    <citation type="submission" date="2022-10" db="EMBL/GenBank/DDBJ databases">
        <title>Fusarium specimens isolated from Avocado Roots.</title>
        <authorList>
            <person name="Stajich J."/>
            <person name="Roper C."/>
            <person name="Heimlech-Rivalta G."/>
        </authorList>
    </citation>
    <scope>NUCLEOTIDE SEQUENCE</scope>
    <source>
        <strain evidence="1">CF00143</strain>
    </source>
</reference>
<keyword evidence="2" id="KW-1185">Reference proteome</keyword>
<organism evidence="1 2">
    <name type="scientific">Fusarium irregulare</name>
    <dbReference type="NCBI Taxonomy" id="2494466"/>
    <lineage>
        <taxon>Eukaryota</taxon>
        <taxon>Fungi</taxon>
        <taxon>Dikarya</taxon>
        <taxon>Ascomycota</taxon>
        <taxon>Pezizomycotina</taxon>
        <taxon>Sordariomycetes</taxon>
        <taxon>Hypocreomycetidae</taxon>
        <taxon>Hypocreales</taxon>
        <taxon>Nectriaceae</taxon>
        <taxon>Fusarium</taxon>
        <taxon>Fusarium incarnatum-equiseti species complex</taxon>
    </lineage>
</organism>
<dbReference type="Proteomes" id="UP001152130">
    <property type="component" value="Unassembled WGS sequence"/>
</dbReference>
<accession>A0A9W8U7P8</accession>
<protein>
    <recommendedName>
        <fullName evidence="3">Heterokaryon incompatibility domain-containing protein</fullName>
    </recommendedName>
</protein>
<sequence>MAQYYSHAYFTIAVERSWDSNTHFLRDVEDRWQPMSYTTTDHDGRPFKYHIQEHYSHEAFLNGLSNYFKRGKDILISRGWCLQEAVLSTRLIHFTPSDIIWECKSTMKCFDEHHHPDQAEWTIRKTLTELQNWPVSSIDQSLTTGSEVDRQVAIYKAWTGLVSKYTLRTLSFQEDKLPAFGGIASYFSQSLAQSFACISMLESGRDRTNGCSVTRTGRADGAVLVLGISACWGRGGRA</sequence>
<comment type="caution">
    <text evidence="1">The sequence shown here is derived from an EMBL/GenBank/DDBJ whole genome shotgun (WGS) entry which is preliminary data.</text>
</comment>